<evidence type="ECO:0000313" key="2">
    <source>
        <dbReference type="Proteomes" id="UP001498398"/>
    </source>
</evidence>
<keyword evidence="2" id="KW-1185">Reference proteome</keyword>
<protein>
    <submittedName>
        <fullName evidence="1">Uncharacterized protein</fullName>
    </submittedName>
</protein>
<dbReference type="EMBL" id="JBANRG010000008">
    <property type="protein sequence ID" value="KAK7464396.1"/>
    <property type="molecule type" value="Genomic_DNA"/>
</dbReference>
<evidence type="ECO:0000313" key="1">
    <source>
        <dbReference type="EMBL" id="KAK7464396.1"/>
    </source>
</evidence>
<reference evidence="1 2" key="1">
    <citation type="submission" date="2024-01" db="EMBL/GenBank/DDBJ databases">
        <title>A draft genome for the cacao thread blight pathogen Marasmiellus scandens.</title>
        <authorList>
            <person name="Baruah I.K."/>
            <person name="Leung J."/>
            <person name="Bukari Y."/>
            <person name="Amoako-Attah I."/>
            <person name="Meinhardt L.W."/>
            <person name="Bailey B.A."/>
            <person name="Cohen S.P."/>
        </authorList>
    </citation>
    <scope>NUCLEOTIDE SEQUENCE [LARGE SCALE GENOMIC DNA]</scope>
    <source>
        <strain evidence="1 2">GH-19</strain>
    </source>
</reference>
<comment type="caution">
    <text evidence="1">The sequence shown here is derived from an EMBL/GenBank/DDBJ whole genome shotgun (WGS) entry which is preliminary data.</text>
</comment>
<proteinExistence type="predicted"/>
<accession>A0ABR1JUG4</accession>
<name>A0ABR1JUG4_9AGAR</name>
<organism evidence="1 2">
    <name type="scientific">Marasmiellus scandens</name>
    <dbReference type="NCBI Taxonomy" id="2682957"/>
    <lineage>
        <taxon>Eukaryota</taxon>
        <taxon>Fungi</taxon>
        <taxon>Dikarya</taxon>
        <taxon>Basidiomycota</taxon>
        <taxon>Agaricomycotina</taxon>
        <taxon>Agaricomycetes</taxon>
        <taxon>Agaricomycetidae</taxon>
        <taxon>Agaricales</taxon>
        <taxon>Marasmiineae</taxon>
        <taxon>Omphalotaceae</taxon>
        <taxon>Marasmiellus</taxon>
    </lineage>
</organism>
<gene>
    <name evidence="1" type="ORF">VKT23_006560</name>
</gene>
<dbReference type="Proteomes" id="UP001498398">
    <property type="component" value="Unassembled WGS sequence"/>
</dbReference>
<sequence>MGNVIENGDCSCRGHQKSEVTAFSPTPLAGLDRNLIPQFQLGEQDFKETVWVVEARTPRDYLQASTETECLPIYGIL</sequence>